<keyword evidence="6" id="KW-0862">Zinc</keyword>
<dbReference type="InterPro" id="IPR036236">
    <property type="entry name" value="Znf_C2H2_sf"/>
</dbReference>
<dbReference type="PANTHER" id="PTHR45730">
    <property type="entry name" value="ZINC FINGER PROTEIN JAGGED"/>
    <property type="match status" value="1"/>
</dbReference>
<comment type="subcellular location">
    <subcellularLocation>
        <location evidence="1">Nucleus</location>
    </subcellularLocation>
</comment>
<dbReference type="GO" id="GO:0048440">
    <property type="term" value="P:carpel development"/>
    <property type="evidence" value="ECO:0007669"/>
    <property type="project" value="UniProtKB-ARBA"/>
</dbReference>
<evidence type="ECO:0000256" key="9">
    <source>
        <dbReference type="SAM" id="MobiDB-lite"/>
    </source>
</evidence>
<dbReference type="InterPro" id="IPR013087">
    <property type="entry name" value="Znf_C2H2_type"/>
</dbReference>
<dbReference type="GO" id="GO:0048653">
    <property type="term" value="P:anther development"/>
    <property type="evidence" value="ECO:0007669"/>
    <property type="project" value="UniProtKB-ARBA"/>
</dbReference>
<dbReference type="PROSITE" id="PS50157">
    <property type="entry name" value="ZINC_FINGER_C2H2_2"/>
    <property type="match status" value="1"/>
</dbReference>
<evidence type="ECO:0000256" key="7">
    <source>
        <dbReference type="ARBA" id="ARBA00023242"/>
    </source>
</evidence>
<protein>
    <submittedName>
        <fullName evidence="12">Zinc finger protein JAGGED-like</fullName>
    </submittedName>
</protein>
<evidence type="ECO:0000256" key="3">
    <source>
        <dbReference type="ARBA" id="ARBA00022723"/>
    </source>
</evidence>
<dbReference type="SUPFAM" id="SSF57667">
    <property type="entry name" value="beta-beta-alpha zinc fingers"/>
    <property type="match status" value="1"/>
</dbReference>
<evidence type="ECO:0000256" key="2">
    <source>
        <dbReference type="ARBA" id="ARBA00022473"/>
    </source>
</evidence>
<dbReference type="GO" id="GO:0008270">
    <property type="term" value="F:zinc ion binding"/>
    <property type="evidence" value="ECO:0007669"/>
    <property type="project" value="UniProtKB-KW"/>
</dbReference>
<reference evidence="11" key="1">
    <citation type="journal article" date="2014" name="Nat. Commun.">
        <title>Genome sequence of mungbean and insights into evolution within Vigna species.</title>
        <authorList>
            <person name="Kang Y.J."/>
            <person name="Kim S.K."/>
            <person name="Kim M.Y."/>
            <person name="Lestari P."/>
            <person name="Kim K.H."/>
            <person name="Ha B.K."/>
            <person name="Jun T.H."/>
            <person name="Hwang W.J."/>
            <person name="Lee T."/>
            <person name="Lee J."/>
            <person name="Shim S."/>
            <person name="Yoon M.Y."/>
            <person name="Jang Y.E."/>
            <person name="Han K.S."/>
            <person name="Taeprayoon P."/>
            <person name="Yoon N."/>
            <person name="Somta P."/>
            <person name="Tanya P."/>
            <person name="Kim K.S."/>
            <person name="Gwag J.G."/>
            <person name="Moon J.K."/>
            <person name="Lee Y.H."/>
            <person name="Park B.S."/>
            <person name="Bombarely A."/>
            <person name="Doyle J.J."/>
            <person name="Jackson S.A."/>
            <person name="Schafleitner R."/>
            <person name="Srinives P."/>
            <person name="Varshney R.K."/>
            <person name="Lee S.H."/>
        </authorList>
    </citation>
    <scope>NUCLEOTIDE SEQUENCE [LARGE SCALE GENOMIC DNA]</scope>
    <source>
        <strain evidence="11">cv. VC1973A</strain>
    </source>
</reference>
<dbReference type="PROSITE" id="PS00028">
    <property type="entry name" value="ZINC_FINGER_C2H2_1"/>
    <property type="match status" value="1"/>
</dbReference>
<sequence>MRPENNPLDLNNLPDDYSRDGNQLFQDTFSSEGYQRNKDSMKDDESEKVYECRFCSLKFFKSQALGGHMNRHRQERETETLNHARQLVYRNDHSLSTQPAPNLGCCQPIASGGYHPASSMGDPTMHARFPRYISGSGSGSGSSSFHVPTPPPQLQLHQPSQHHLLIASPPTPPLPFPRASYSQQHHHAVNDYYVGHVLGSSTKNHVLNDCTCIGAPVGQTLVGGGKDRSLQTPQGDSLNWGRGYAGTRQLLDTPSAINRCHEGFQ</sequence>
<accession>A0A1S3VN59</accession>
<name>A0A1S3VN59_VIGRR</name>
<evidence type="ECO:0000256" key="1">
    <source>
        <dbReference type="ARBA" id="ARBA00004123"/>
    </source>
</evidence>
<dbReference type="OrthoDB" id="1721933at2759"/>
<evidence type="ECO:0000256" key="8">
    <source>
        <dbReference type="PROSITE-ProRule" id="PRU00042"/>
    </source>
</evidence>
<dbReference type="AlphaFoldDB" id="A0A1S3VN59"/>
<evidence type="ECO:0000259" key="10">
    <source>
        <dbReference type="PROSITE" id="PS50157"/>
    </source>
</evidence>
<evidence type="ECO:0000256" key="6">
    <source>
        <dbReference type="ARBA" id="ARBA00022833"/>
    </source>
</evidence>
<keyword evidence="4 8" id="KW-0863">Zinc-finger</keyword>
<organism evidence="11 12">
    <name type="scientific">Vigna radiata var. radiata</name>
    <name type="common">Mung bean</name>
    <name type="synonym">Phaseolus aureus</name>
    <dbReference type="NCBI Taxonomy" id="3916"/>
    <lineage>
        <taxon>Eukaryota</taxon>
        <taxon>Viridiplantae</taxon>
        <taxon>Streptophyta</taxon>
        <taxon>Embryophyta</taxon>
        <taxon>Tracheophyta</taxon>
        <taxon>Spermatophyta</taxon>
        <taxon>Magnoliopsida</taxon>
        <taxon>eudicotyledons</taxon>
        <taxon>Gunneridae</taxon>
        <taxon>Pentapetalae</taxon>
        <taxon>rosids</taxon>
        <taxon>fabids</taxon>
        <taxon>Fabales</taxon>
        <taxon>Fabaceae</taxon>
        <taxon>Papilionoideae</taxon>
        <taxon>50 kb inversion clade</taxon>
        <taxon>NPAAA clade</taxon>
        <taxon>indigoferoid/millettioid clade</taxon>
        <taxon>Phaseoleae</taxon>
        <taxon>Vigna</taxon>
    </lineage>
</organism>
<feature type="compositionally biased region" description="Polar residues" evidence="9">
    <location>
        <begin position="20"/>
        <end position="34"/>
    </location>
</feature>
<keyword evidence="5" id="KW-0221">Differentiation</keyword>
<evidence type="ECO:0000256" key="5">
    <source>
        <dbReference type="ARBA" id="ARBA00022782"/>
    </source>
</evidence>
<keyword evidence="7" id="KW-0539">Nucleus</keyword>
<evidence type="ECO:0000313" key="12">
    <source>
        <dbReference type="RefSeq" id="XP_014519811.1"/>
    </source>
</evidence>
<keyword evidence="2" id="KW-0217">Developmental protein</keyword>
<dbReference type="Gene3D" id="3.30.160.60">
    <property type="entry name" value="Classic Zinc Finger"/>
    <property type="match status" value="1"/>
</dbReference>
<dbReference type="GO" id="GO:0030154">
    <property type="term" value="P:cell differentiation"/>
    <property type="evidence" value="ECO:0007669"/>
    <property type="project" value="UniProtKB-KW"/>
</dbReference>
<dbReference type="FunFam" id="3.30.160.60:FF:002425">
    <property type="entry name" value="Zinc finger protein STAMENLESS 1"/>
    <property type="match status" value="1"/>
</dbReference>
<feature type="domain" description="C2H2-type" evidence="10">
    <location>
        <begin position="50"/>
        <end position="77"/>
    </location>
</feature>
<dbReference type="STRING" id="3916.A0A1S3VN59"/>
<dbReference type="KEGG" id="vra:106776856"/>
<keyword evidence="11" id="KW-1185">Reference proteome</keyword>
<dbReference type="GeneID" id="106776856"/>
<feature type="region of interest" description="Disordered" evidence="9">
    <location>
        <begin position="1"/>
        <end position="43"/>
    </location>
</feature>
<reference evidence="12" key="2">
    <citation type="submission" date="2025-08" db="UniProtKB">
        <authorList>
            <consortium name="RefSeq"/>
        </authorList>
    </citation>
    <scope>IDENTIFICATION</scope>
    <source>
        <tissue evidence="12">Leaf</tissue>
    </source>
</reference>
<dbReference type="PANTHER" id="PTHR45730:SF32">
    <property type="entry name" value="ZINC FINGER PROTEIN JAGGED"/>
    <property type="match status" value="1"/>
</dbReference>
<dbReference type="Proteomes" id="UP000087766">
    <property type="component" value="Chromosome 11"/>
</dbReference>
<proteinExistence type="predicted"/>
<evidence type="ECO:0000256" key="4">
    <source>
        <dbReference type="ARBA" id="ARBA00022771"/>
    </source>
</evidence>
<feature type="compositionally biased region" description="Low complexity" evidence="9">
    <location>
        <begin position="1"/>
        <end position="15"/>
    </location>
</feature>
<evidence type="ECO:0000313" key="11">
    <source>
        <dbReference type="Proteomes" id="UP000087766"/>
    </source>
</evidence>
<dbReference type="InterPro" id="IPR045320">
    <property type="entry name" value="JAGGED/SL1-like"/>
</dbReference>
<gene>
    <name evidence="12" type="primary">LOC106776856</name>
</gene>
<dbReference type="GO" id="GO:0003700">
    <property type="term" value="F:DNA-binding transcription factor activity"/>
    <property type="evidence" value="ECO:0007669"/>
    <property type="project" value="InterPro"/>
</dbReference>
<dbReference type="GO" id="GO:0005634">
    <property type="term" value="C:nucleus"/>
    <property type="evidence" value="ECO:0007669"/>
    <property type="project" value="UniProtKB-SubCell"/>
</dbReference>
<keyword evidence="3" id="KW-0479">Metal-binding</keyword>
<dbReference type="RefSeq" id="XP_014519811.1">
    <property type="nucleotide sequence ID" value="XM_014664325.2"/>
</dbReference>